<dbReference type="PANTHER" id="PTHR30477">
    <property type="entry name" value="ABC-TRANSPORTER METAL-BINDING PROTEIN"/>
    <property type="match status" value="1"/>
</dbReference>
<evidence type="ECO:0000256" key="5">
    <source>
        <dbReference type="ARBA" id="ARBA00023136"/>
    </source>
</evidence>
<dbReference type="EMBL" id="PZPL01000001">
    <property type="protein sequence ID" value="PTL72551.1"/>
    <property type="molecule type" value="Genomic_DNA"/>
</dbReference>
<keyword evidence="5 8" id="KW-0472">Membrane</keyword>
<organism evidence="9 10">
    <name type="scientific">Rathayibacter caricis DSM 15933</name>
    <dbReference type="NCBI Taxonomy" id="1328867"/>
    <lineage>
        <taxon>Bacteria</taxon>
        <taxon>Bacillati</taxon>
        <taxon>Actinomycetota</taxon>
        <taxon>Actinomycetes</taxon>
        <taxon>Micrococcales</taxon>
        <taxon>Microbacteriaceae</taxon>
        <taxon>Rathayibacter</taxon>
    </lineage>
</organism>
<evidence type="ECO:0000256" key="8">
    <source>
        <dbReference type="SAM" id="Phobius"/>
    </source>
</evidence>
<dbReference type="GO" id="GO:0010043">
    <property type="term" value="P:response to zinc ion"/>
    <property type="evidence" value="ECO:0007669"/>
    <property type="project" value="TreeGrafter"/>
</dbReference>
<feature type="transmembrane region" description="Helical" evidence="8">
    <location>
        <begin position="174"/>
        <end position="192"/>
    </location>
</feature>
<comment type="subcellular location">
    <subcellularLocation>
        <location evidence="6">Cell membrane</location>
        <topology evidence="6">Multi-pass membrane protein</topology>
    </subcellularLocation>
    <subcellularLocation>
        <location evidence="1">Membrane</location>
        <topology evidence="1">Multi-pass membrane protein</topology>
    </subcellularLocation>
</comment>
<reference evidence="9 10" key="1">
    <citation type="submission" date="2018-03" db="EMBL/GenBank/DDBJ databases">
        <title>Bacteriophage NCPPB3778 and a type I-E CRISPR drive the evolution of the US Biological Select Agent, Rathayibacter toxicus.</title>
        <authorList>
            <person name="Davis E.W.II."/>
            <person name="Tabima J.F."/>
            <person name="Weisberg A.J."/>
            <person name="Dantas Lopes L."/>
            <person name="Wiseman M.S."/>
            <person name="Wiseman M.S."/>
            <person name="Pupko T."/>
            <person name="Belcher M.S."/>
            <person name="Sechler A.J."/>
            <person name="Tancos M.A."/>
            <person name="Schroeder B.K."/>
            <person name="Murray T.D."/>
            <person name="Luster D.G."/>
            <person name="Schneider W.L."/>
            <person name="Rogers E."/>
            <person name="Andreote F.D."/>
            <person name="Grunwald N.J."/>
            <person name="Putnam M.L."/>
            <person name="Chang J.H."/>
        </authorList>
    </citation>
    <scope>NUCLEOTIDE SEQUENCE [LARGE SCALE GENOMIC DNA]</scope>
    <source>
        <strain evidence="9 10">DSM 15933</strain>
    </source>
</reference>
<accession>A0A2T4USR5</accession>
<comment type="caution">
    <text evidence="9">The sequence shown here is derived from an EMBL/GenBank/DDBJ whole genome shotgun (WGS) entry which is preliminary data.</text>
</comment>
<dbReference type="AlphaFoldDB" id="A0A2T4USR5"/>
<dbReference type="InterPro" id="IPR037294">
    <property type="entry name" value="ABC_BtuC-like"/>
</dbReference>
<evidence type="ECO:0000256" key="1">
    <source>
        <dbReference type="ARBA" id="ARBA00004141"/>
    </source>
</evidence>
<keyword evidence="6" id="KW-0813">Transport</keyword>
<dbReference type="GO" id="GO:0043190">
    <property type="term" value="C:ATP-binding cassette (ABC) transporter complex"/>
    <property type="evidence" value="ECO:0007669"/>
    <property type="project" value="InterPro"/>
</dbReference>
<keyword evidence="10" id="KW-1185">Reference proteome</keyword>
<sequence length="343" mass="33821">MPFLLDPFASGFLLRALLGGVLVAVLCGVVGTWVVLRGMAFLGEAMAHGLLPGVAIAALLGLPPVLGAAVSAGVMTAGVGLVARRPRSSPDVTIGLFYVGMLALGVIIVSRSRSFATDLTAILFGDVLAIGEADLVLLAIALAVVLVLVVVFHRPFVALAFDERVAATLGLRPRLAHVVLVGLVTLVVVASYQAVGSLLVVGLLLAPAAAAGHWTRGIPATMALAAVLGAVAVVIGLLVSWYGATAAGASIAAASVGLVVVSAALRAGVARLAARSGAALAAVPAAAAPITAAADFDSDSDSDPAAASASVPLAAAAVSDCHSDSDFDSAASSAADTKEPSHP</sequence>
<dbReference type="GO" id="GO:0055085">
    <property type="term" value="P:transmembrane transport"/>
    <property type="evidence" value="ECO:0007669"/>
    <property type="project" value="InterPro"/>
</dbReference>
<dbReference type="SUPFAM" id="SSF81345">
    <property type="entry name" value="ABC transporter involved in vitamin B12 uptake, BtuC"/>
    <property type="match status" value="1"/>
</dbReference>
<feature type="transmembrane region" description="Helical" evidence="8">
    <location>
        <begin position="135"/>
        <end position="153"/>
    </location>
</feature>
<dbReference type="Proteomes" id="UP000241085">
    <property type="component" value="Unassembled WGS sequence"/>
</dbReference>
<evidence type="ECO:0000256" key="6">
    <source>
        <dbReference type="RuleBase" id="RU003943"/>
    </source>
</evidence>
<dbReference type="InterPro" id="IPR001626">
    <property type="entry name" value="ABC_TroCD"/>
</dbReference>
<keyword evidence="3 6" id="KW-0812">Transmembrane</keyword>
<protein>
    <submittedName>
        <fullName evidence="9">ABC transporter permease</fullName>
    </submittedName>
</protein>
<evidence type="ECO:0000256" key="2">
    <source>
        <dbReference type="ARBA" id="ARBA00008034"/>
    </source>
</evidence>
<dbReference type="RefSeq" id="WP_107574240.1">
    <property type="nucleotide sequence ID" value="NZ_PZPL01000001.1"/>
</dbReference>
<feature type="region of interest" description="Disordered" evidence="7">
    <location>
        <begin position="323"/>
        <end position="343"/>
    </location>
</feature>
<feature type="transmembrane region" description="Helical" evidence="8">
    <location>
        <begin position="95"/>
        <end position="115"/>
    </location>
</feature>
<evidence type="ECO:0000313" key="9">
    <source>
        <dbReference type="EMBL" id="PTL72551.1"/>
    </source>
</evidence>
<evidence type="ECO:0000256" key="4">
    <source>
        <dbReference type="ARBA" id="ARBA00022989"/>
    </source>
</evidence>
<name>A0A2T4USR5_9MICO</name>
<proteinExistence type="inferred from homology"/>
<evidence type="ECO:0000256" key="3">
    <source>
        <dbReference type="ARBA" id="ARBA00022692"/>
    </source>
</evidence>
<feature type="transmembrane region" description="Helical" evidence="8">
    <location>
        <begin position="249"/>
        <end position="269"/>
    </location>
</feature>
<dbReference type="NCBIfam" id="NF040871">
    <property type="entry name" value="AztB"/>
    <property type="match status" value="1"/>
</dbReference>
<feature type="transmembrane region" description="Helical" evidence="8">
    <location>
        <begin position="56"/>
        <end position="83"/>
    </location>
</feature>
<dbReference type="Pfam" id="PF00950">
    <property type="entry name" value="ABC-3"/>
    <property type="match status" value="1"/>
</dbReference>
<gene>
    <name evidence="9" type="ORF">C1I63_06595</name>
</gene>
<keyword evidence="4 8" id="KW-1133">Transmembrane helix</keyword>
<evidence type="ECO:0000313" key="10">
    <source>
        <dbReference type="Proteomes" id="UP000241085"/>
    </source>
</evidence>
<feature type="transmembrane region" description="Helical" evidence="8">
    <location>
        <begin position="222"/>
        <end position="243"/>
    </location>
</feature>
<feature type="transmembrane region" description="Helical" evidence="8">
    <location>
        <begin position="12"/>
        <end position="36"/>
    </location>
</feature>
<dbReference type="PANTHER" id="PTHR30477:SF13">
    <property type="entry name" value="IRON TRANSPORT SYSTEM MEMBRANE PROTEIN HI_0360-RELATED"/>
    <property type="match status" value="1"/>
</dbReference>
<dbReference type="Gene3D" id="1.10.3470.10">
    <property type="entry name" value="ABC transporter involved in vitamin B12 uptake, BtuC"/>
    <property type="match status" value="1"/>
</dbReference>
<comment type="similarity">
    <text evidence="2 6">Belongs to the ABC-3 integral membrane protein family.</text>
</comment>
<evidence type="ECO:0000256" key="7">
    <source>
        <dbReference type="SAM" id="MobiDB-lite"/>
    </source>
</evidence>